<organism evidence="5 6">
    <name type="scientific">Amylibacter marinus</name>
    <dbReference type="NCBI Taxonomy" id="1475483"/>
    <lineage>
        <taxon>Bacteria</taxon>
        <taxon>Pseudomonadati</taxon>
        <taxon>Pseudomonadota</taxon>
        <taxon>Alphaproteobacteria</taxon>
        <taxon>Rhodobacterales</taxon>
        <taxon>Paracoccaceae</taxon>
        <taxon>Amylibacter</taxon>
    </lineage>
</organism>
<accession>A0ABQ5VRD7</accession>
<reference evidence="6" key="1">
    <citation type="journal article" date="2019" name="Int. J. Syst. Evol. Microbiol.">
        <title>The Global Catalogue of Microorganisms (GCM) 10K type strain sequencing project: providing services to taxonomists for standard genome sequencing and annotation.</title>
        <authorList>
            <consortium name="The Broad Institute Genomics Platform"/>
            <consortium name="The Broad Institute Genome Sequencing Center for Infectious Disease"/>
            <person name="Wu L."/>
            <person name="Ma J."/>
        </authorList>
    </citation>
    <scope>NUCLEOTIDE SEQUENCE [LARGE SCALE GENOMIC DNA]</scope>
    <source>
        <strain evidence="6">NBRC 110140</strain>
    </source>
</reference>
<keyword evidence="6" id="KW-1185">Reference proteome</keyword>
<keyword evidence="1 4" id="KW-0812">Transmembrane</keyword>
<evidence type="ECO:0000313" key="5">
    <source>
        <dbReference type="EMBL" id="GLQ33768.1"/>
    </source>
</evidence>
<dbReference type="Pfam" id="PF07690">
    <property type="entry name" value="MFS_1"/>
    <property type="match status" value="1"/>
</dbReference>
<evidence type="ECO:0000313" key="6">
    <source>
        <dbReference type="Proteomes" id="UP001156694"/>
    </source>
</evidence>
<feature type="transmembrane region" description="Helical" evidence="4">
    <location>
        <begin position="150"/>
        <end position="173"/>
    </location>
</feature>
<sequence length="414" mass="46108">MNYMQQSAIPALDAGHLAKWRRPFALLILMSFGMQVAFATWSALLNNFVHNRAGFDGSDLGWLQSIREVPGFFAVGVIVVLWVMREQTLAYVSLLLLGAFVAVTAWFPSFSGLLLTTFFSSLGFHYYETAKMSLELQWLPKERAPQMLGYMLAAGSAASLLAYCGIMVAWKFWHWDYNTLYMIGGGGTVLIALYCFAAFPRFKGPVSQGTKMVLRRRYWLYYTLQFFAGARRQIFLVFAAFMMIERFGFEVHEVTALFLINYIANMIFGPIMGHLVGRLGERLALGIEYLGLVIIFAAYGGIYIFDWPVWMAAGLYVADHLFFALSIALKTYFQKIAAPEDIAPTAAVAFTINHIGAVVLPALLGYVWLISPASVFGVAAFIALLSLALALCIPRTPDIGFETIFKTSSGKKMV</sequence>
<evidence type="ECO:0000256" key="4">
    <source>
        <dbReference type="SAM" id="Phobius"/>
    </source>
</evidence>
<dbReference type="SUPFAM" id="SSF103473">
    <property type="entry name" value="MFS general substrate transporter"/>
    <property type="match status" value="1"/>
</dbReference>
<gene>
    <name evidence="5" type="ORF">GCM10007939_00510</name>
</gene>
<feature type="transmembrane region" description="Helical" evidence="4">
    <location>
        <begin position="65"/>
        <end position="84"/>
    </location>
</feature>
<feature type="transmembrane region" description="Helical" evidence="4">
    <location>
        <begin position="311"/>
        <end position="333"/>
    </location>
</feature>
<dbReference type="Gene3D" id="1.20.1250.20">
    <property type="entry name" value="MFS general substrate transporter like domains"/>
    <property type="match status" value="2"/>
</dbReference>
<keyword evidence="3 4" id="KW-0472">Membrane</keyword>
<evidence type="ECO:0000256" key="2">
    <source>
        <dbReference type="ARBA" id="ARBA00022989"/>
    </source>
</evidence>
<protein>
    <submittedName>
        <fullName evidence="5">MFS transporter</fullName>
    </submittedName>
</protein>
<feature type="transmembrane region" description="Helical" evidence="4">
    <location>
        <begin position="89"/>
        <end position="107"/>
    </location>
</feature>
<feature type="transmembrane region" description="Helical" evidence="4">
    <location>
        <begin position="375"/>
        <end position="393"/>
    </location>
</feature>
<feature type="transmembrane region" description="Helical" evidence="4">
    <location>
        <begin position="179"/>
        <end position="199"/>
    </location>
</feature>
<keyword evidence="2 4" id="KW-1133">Transmembrane helix</keyword>
<feature type="transmembrane region" description="Helical" evidence="4">
    <location>
        <begin position="283"/>
        <end position="305"/>
    </location>
</feature>
<feature type="transmembrane region" description="Helical" evidence="4">
    <location>
        <begin position="256"/>
        <end position="276"/>
    </location>
</feature>
<feature type="transmembrane region" description="Helical" evidence="4">
    <location>
        <begin position="113"/>
        <end position="129"/>
    </location>
</feature>
<feature type="transmembrane region" description="Helical" evidence="4">
    <location>
        <begin position="24"/>
        <end position="45"/>
    </location>
</feature>
<feature type="transmembrane region" description="Helical" evidence="4">
    <location>
        <begin position="345"/>
        <end position="369"/>
    </location>
</feature>
<dbReference type="EMBL" id="BSNN01000001">
    <property type="protein sequence ID" value="GLQ33768.1"/>
    <property type="molecule type" value="Genomic_DNA"/>
</dbReference>
<feature type="transmembrane region" description="Helical" evidence="4">
    <location>
        <begin position="219"/>
        <end position="244"/>
    </location>
</feature>
<dbReference type="Proteomes" id="UP001156694">
    <property type="component" value="Unassembled WGS sequence"/>
</dbReference>
<proteinExistence type="predicted"/>
<evidence type="ECO:0000256" key="1">
    <source>
        <dbReference type="ARBA" id="ARBA00022692"/>
    </source>
</evidence>
<dbReference type="InterPro" id="IPR011701">
    <property type="entry name" value="MFS"/>
</dbReference>
<dbReference type="InterPro" id="IPR036259">
    <property type="entry name" value="MFS_trans_sf"/>
</dbReference>
<comment type="caution">
    <text evidence="5">The sequence shown here is derived from an EMBL/GenBank/DDBJ whole genome shotgun (WGS) entry which is preliminary data.</text>
</comment>
<name>A0ABQ5VRD7_9RHOB</name>
<evidence type="ECO:0000256" key="3">
    <source>
        <dbReference type="ARBA" id="ARBA00023136"/>
    </source>
</evidence>